<dbReference type="EMBL" id="CM000136">
    <property type="protein sequence ID" value="EEC68234.1"/>
    <property type="molecule type" value="Genomic_DNA"/>
</dbReference>
<proteinExistence type="predicted"/>
<name>B8BKP8_ORYSI</name>
<keyword evidence="2" id="KW-1185">Reference proteome</keyword>
<accession>B8BKP8</accession>
<dbReference type="AlphaFoldDB" id="B8BKP8"/>
<organism evidence="1 2">
    <name type="scientific">Oryza sativa subsp. indica</name>
    <name type="common">Rice</name>
    <dbReference type="NCBI Taxonomy" id="39946"/>
    <lineage>
        <taxon>Eukaryota</taxon>
        <taxon>Viridiplantae</taxon>
        <taxon>Streptophyta</taxon>
        <taxon>Embryophyta</taxon>
        <taxon>Tracheophyta</taxon>
        <taxon>Spermatophyta</taxon>
        <taxon>Magnoliopsida</taxon>
        <taxon>Liliopsida</taxon>
        <taxon>Poales</taxon>
        <taxon>Poaceae</taxon>
        <taxon>BOP clade</taxon>
        <taxon>Oryzoideae</taxon>
        <taxon>Oryzeae</taxon>
        <taxon>Oryzinae</taxon>
        <taxon>Oryza</taxon>
        <taxon>Oryza sativa</taxon>
    </lineage>
</organism>
<evidence type="ECO:0000313" key="2">
    <source>
        <dbReference type="Proteomes" id="UP000007015"/>
    </source>
</evidence>
<dbReference type="HOGENOM" id="CLU_2658871_0_0_1"/>
<dbReference type="Proteomes" id="UP000007015">
    <property type="component" value="Chromosome 11"/>
</dbReference>
<evidence type="ECO:0000313" key="1">
    <source>
        <dbReference type="EMBL" id="EEC68234.1"/>
    </source>
</evidence>
<dbReference type="Gramene" id="BGIOSGA035331-TA">
    <property type="protein sequence ID" value="BGIOSGA035331-PA"/>
    <property type="gene ID" value="BGIOSGA035331"/>
</dbReference>
<sequence>MAGPGVCINLLNGTTMHLSVGKSSSTERTGWVMPTCRCQPCALPLVMRPATGDVSMPPCGCTETTTTKDCEVQVGE</sequence>
<gene>
    <name evidence="1" type="ORF">OsI_36240</name>
</gene>
<protein>
    <submittedName>
        <fullName evidence="1">Uncharacterized protein</fullName>
    </submittedName>
</protein>
<reference evidence="1 2" key="1">
    <citation type="journal article" date="2005" name="PLoS Biol.">
        <title>The genomes of Oryza sativa: a history of duplications.</title>
        <authorList>
            <person name="Yu J."/>
            <person name="Wang J."/>
            <person name="Lin W."/>
            <person name="Li S."/>
            <person name="Li H."/>
            <person name="Zhou J."/>
            <person name="Ni P."/>
            <person name="Dong W."/>
            <person name="Hu S."/>
            <person name="Zeng C."/>
            <person name="Zhang J."/>
            <person name="Zhang Y."/>
            <person name="Li R."/>
            <person name="Xu Z."/>
            <person name="Li S."/>
            <person name="Li X."/>
            <person name="Zheng H."/>
            <person name="Cong L."/>
            <person name="Lin L."/>
            <person name="Yin J."/>
            <person name="Geng J."/>
            <person name="Li G."/>
            <person name="Shi J."/>
            <person name="Liu J."/>
            <person name="Lv H."/>
            <person name="Li J."/>
            <person name="Wang J."/>
            <person name="Deng Y."/>
            <person name="Ran L."/>
            <person name="Shi X."/>
            <person name="Wang X."/>
            <person name="Wu Q."/>
            <person name="Li C."/>
            <person name="Ren X."/>
            <person name="Wang J."/>
            <person name="Wang X."/>
            <person name="Li D."/>
            <person name="Liu D."/>
            <person name="Zhang X."/>
            <person name="Ji Z."/>
            <person name="Zhao W."/>
            <person name="Sun Y."/>
            <person name="Zhang Z."/>
            <person name="Bao J."/>
            <person name="Han Y."/>
            <person name="Dong L."/>
            <person name="Ji J."/>
            <person name="Chen P."/>
            <person name="Wu S."/>
            <person name="Liu J."/>
            <person name="Xiao Y."/>
            <person name="Bu D."/>
            <person name="Tan J."/>
            <person name="Yang L."/>
            <person name="Ye C."/>
            <person name="Zhang J."/>
            <person name="Xu J."/>
            <person name="Zhou Y."/>
            <person name="Yu Y."/>
            <person name="Zhang B."/>
            <person name="Zhuang S."/>
            <person name="Wei H."/>
            <person name="Liu B."/>
            <person name="Lei M."/>
            <person name="Yu H."/>
            <person name="Li Y."/>
            <person name="Xu H."/>
            <person name="Wei S."/>
            <person name="He X."/>
            <person name="Fang L."/>
            <person name="Zhang Z."/>
            <person name="Zhang Y."/>
            <person name="Huang X."/>
            <person name="Su Z."/>
            <person name="Tong W."/>
            <person name="Li J."/>
            <person name="Tong Z."/>
            <person name="Li S."/>
            <person name="Ye J."/>
            <person name="Wang L."/>
            <person name="Fang L."/>
            <person name="Lei T."/>
            <person name="Chen C."/>
            <person name="Chen H."/>
            <person name="Xu Z."/>
            <person name="Li H."/>
            <person name="Huang H."/>
            <person name="Zhang F."/>
            <person name="Xu H."/>
            <person name="Li N."/>
            <person name="Zhao C."/>
            <person name="Li S."/>
            <person name="Dong L."/>
            <person name="Huang Y."/>
            <person name="Li L."/>
            <person name="Xi Y."/>
            <person name="Qi Q."/>
            <person name="Li W."/>
            <person name="Zhang B."/>
            <person name="Hu W."/>
            <person name="Zhang Y."/>
            <person name="Tian X."/>
            <person name="Jiao Y."/>
            <person name="Liang X."/>
            <person name="Jin J."/>
            <person name="Gao L."/>
            <person name="Zheng W."/>
            <person name="Hao B."/>
            <person name="Liu S."/>
            <person name="Wang W."/>
            <person name="Yuan L."/>
            <person name="Cao M."/>
            <person name="McDermott J."/>
            <person name="Samudrala R."/>
            <person name="Wang J."/>
            <person name="Wong G.K."/>
            <person name="Yang H."/>
        </authorList>
    </citation>
    <scope>NUCLEOTIDE SEQUENCE [LARGE SCALE GENOMIC DNA]</scope>
    <source>
        <strain evidence="2">cv. 93-11</strain>
    </source>
</reference>